<sequence>MILCSVVFFGAPTMWSARSIIVRLAKAEPASTYTVRPWHAYQTWASNWAAGNPYDHSQARAMGEAISHLMHAQRSTPRKTTQAPRVELRSVCVVVPSWPASGMGRGGAADCPSVIHVSTTRNPISSANAVLERPGLLARAHTPWHRTSHVCEPAAIPTTT</sequence>
<comment type="caution">
    <text evidence="1">The sequence shown here is derived from an EMBL/GenBank/DDBJ whole genome shotgun (WGS) entry which is preliminary data.</text>
</comment>
<gene>
    <name evidence="1" type="ORF">B0I35DRAFT_81981</name>
</gene>
<dbReference type="AlphaFoldDB" id="A0A8K0WLW9"/>
<accession>A0A8K0WLW9</accession>
<protein>
    <submittedName>
        <fullName evidence="1">Uncharacterized protein</fullName>
    </submittedName>
</protein>
<proteinExistence type="predicted"/>
<keyword evidence="2" id="KW-1185">Reference proteome</keyword>
<organism evidence="1 2">
    <name type="scientific">Stachybotrys elegans</name>
    <dbReference type="NCBI Taxonomy" id="80388"/>
    <lineage>
        <taxon>Eukaryota</taxon>
        <taxon>Fungi</taxon>
        <taxon>Dikarya</taxon>
        <taxon>Ascomycota</taxon>
        <taxon>Pezizomycotina</taxon>
        <taxon>Sordariomycetes</taxon>
        <taxon>Hypocreomycetidae</taxon>
        <taxon>Hypocreales</taxon>
        <taxon>Stachybotryaceae</taxon>
        <taxon>Stachybotrys</taxon>
    </lineage>
</organism>
<name>A0A8K0WLW9_9HYPO</name>
<evidence type="ECO:0000313" key="1">
    <source>
        <dbReference type="EMBL" id="KAH7309479.1"/>
    </source>
</evidence>
<evidence type="ECO:0000313" key="2">
    <source>
        <dbReference type="Proteomes" id="UP000813444"/>
    </source>
</evidence>
<dbReference type="Proteomes" id="UP000813444">
    <property type="component" value="Unassembled WGS sequence"/>
</dbReference>
<dbReference type="EMBL" id="JAGPNK010000013">
    <property type="protein sequence ID" value="KAH7309479.1"/>
    <property type="molecule type" value="Genomic_DNA"/>
</dbReference>
<reference evidence="1" key="1">
    <citation type="journal article" date="2021" name="Nat. Commun.">
        <title>Genetic determinants of endophytism in the Arabidopsis root mycobiome.</title>
        <authorList>
            <person name="Mesny F."/>
            <person name="Miyauchi S."/>
            <person name="Thiergart T."/>
            <person name="Pickel B."/>
            <person name="Atanasova L."/>
            <person name="Karlsson M."/>
            <person name="Huettel B."/>
            <person name="Barry K.W."/>
            <person name="Haridas S."/>
            <person name="Chen C."/>
            <person name="Bauer D."/>
            <person name="Andreopoulos W."/>
            <person name="Pangilinan J."/>
            <person name="LaButti K."/>
            <person name="Riley R."/>
            <person name="Lipzen A."/>
            <person name="Clum A."/>
            <person name="Drula E."/>
            <person name="Henrissat B."/>
            <person name="Kohler A."/>
            <person name="Grigoriev I.V."/>
            <person name="Martin F.M."/>
            <person name="Hacquard S."/>
        </authorList>
    </citation>
    <scope>NUCLEOTIDE SEQUENCE</scope>
    <source>
        <strain evidence="1">MPI-CAGE-CH-0235</strain>
    </source>
</reference>